<sequence>MGLLDDYDDLHSSLLNQNLTLTLTAALTEIKSEEVQKKTVVILALPSSNQNVLATPTALATSSCPSFRKKWCDFHKWGFHSTNDCKRNPKNKNSVLGYTPLRLPCQPATAVTDTVDAQIENVVRTGHKVDRLFVLDHLHLLSTSVAVASTLPKLFNFGTLAWVMPPYLGFVLLFPVDNLGLFSCLIFIFYSVNLMDIKNAFLNGELTEEVYMKPLPGYPHHPHQVCHLRKALYGLMQAPKIKYASDLVSKSGVSLSDIVMSPMEENWEHSTLTDIVYTVHQGTLSHGLHYPSASSLQLTTYSNADWGCDLIDRRSTTDFYFFLGNSLISWRSKNQLSLAPALSLNIALLLTLLLSKSVVGYKWVYKIKTRADGSFECYKARLGMDIKNAFLNGELTEEVYMKPLPGYPHHPHQVCHLRKALYGLMQAPKIKYASDLVSKSGVSLSDIVMSPMEENWEHSTLTDIVYTVHQGTLSHGLHYPSASSLQLTTYSNADWGCDLIDRRSTTDFYFFLGNSLISWRSKNQLSLAPALSLNIALLLTLLLSKSVVGYKWVYKIKTRADGSFECYKARLGMDIKNAFLNGELTEEVYMKPLPGYPHHPHQVCHLRKALYGLMQAPKIKYASDLVSKSGVSLSDIVMSPMEENWEHSTLTDIVYTVHQGTLSHGLHYPSASSLQLTTYSNADWGCDLIDRRSTTDFYFFLGNSLISWRSKNQLSLAPALSLNIALLLTLLLSKSVVGYKWVYKIKTRADGSFECYKARLGMDIKNAFLNGELTEEVYMKPLPGYPHHPHQVCHLRKALYGLMQAPKIKYASDLVSKSGVSLSDIVMSPMEENWEHSTLTDIVYTVHQGTLSHGLHYPSASSLQLTTYSNADWGCDLIDRRSTTDFYFFLGNSLISWRSKNQLSLAPALSLNIALLLTLLLSKSVVGYKWVYKIKTRADGSFECYKARLGMDIKNAFLNGELTEEVYMKPLPGYPHHPHQVCHLRKALYGLMQAPKIKYASDLVSKSGVSLSDIVMSPMEENWEHSTLTDIVYTVHQGTLSHGLHYPSASSLQLTTYSNADWGCDLIDRRSTTDFYFFLGNSLISWRSKNQLSLAPALSLNIALLLTLLLS</sequence>
<dbReference type="AlphaFoldDB" id="A0AA88WUL0"/>
<feature type="domain" description="Reverse transcriptase Ty1/copia-type" evidence="2">
    <location>
        <begin position="762"/>
        <end position="810"/>
    </location>
</feature>
<comment type="caution">
    <text evidence="3">The sequence shown here is derived from an EMBL/GenBank/DDBJ whole genome shotgun (WGS) entry which is preliminary data.</text>
</comment>
<feature type="domain" description="Reverse transcriptase Ty1/copia-type" evidence="2">
    <location>
        <begin position="384"/>
        <end position="432"/>
    </location>
</feature>
<feature type="domain" description="Reverse transcriptase Ty1/copia-type" evidence="2">
    <location>
        <begin position="951"/>
        <end position="999"/>
    </location>
</feature>
<keyword evidence="1" id="KW-1133">Transmembrane helix</keyword>
<dbReference type="Proteomes" id="UP001188597">
    <property type="component" value="Unassembled WGS sequence"/>
</dbReference>
<dbReference type="PANTHER" id="PTHR11439:SF461">
    <property type="entry name" value="OS10G0432200 PROTEIN"/>
    <property type="match status" value="1"/>
</dbReference>
<evidence type="ECO:0000256" key="1">
    <source>
        <dbReference type="SAM" id="Phobius"/>
    </source>
</evidence>
<reference evidence="3" key="1">
    <citation type="submission" date="2022-12" db="EMBL/GenBank/DDBJ databases">
        <title>Draft genome assemblies for two species of Escallonia (Escalloniales).</title>
        <authorList>
            <person name="Chanderbali A."/>
            <person name="Dervinis C."/>
            <person name="Anghel I."/>
            <person name="Soltis D."/>
            <person name="Soltis P."/>
            <person name="Zapata F."/>
        </authorList>
    </citation>
    <scope>NUCLEOTIDE SEQUENCE</scope>
    <source>
        <strain evidence="3">UCBG64.0493</strain>
        <tissue evidence="3">Leaf</tissue>
    </source>
</reference>
<evidence type="ECO:0000259" key="2">
    <source>
        <dbReference type="Pfam" id="PF07727"/>
    </source>
</evidence>
<organism evidence="3 4">
    <name type="scientific">Escallonia herrerae</name>
    <dbReference type="NCBI Taxonomy" id="1293975"/>
    <lineage>
        <taxon>Eukaryota</taxon>
        <taxon>Viridiplantae</taxon>
        <taxon>Streptophyta</taxon>
        <taxon>Embryophyta</taxon>
        <taxon>Tracheophyta</taxon>
        <taxon>Spermatophyta</taxon>
        <taxon>Magnoliopsida</taxon>
        <taxon>eudicotyledons</taxon>
        <taxon>Gunneridae</taxon>
        <taxon>Pentapetalae</taxon>
        <taxon>asterids</taxon>
        <taxon>campanulids</taxon>
        <taxon>Escalloniales</taxon>
        <taxon>Escalloniaceae</taxon>
        <taxon>Escallonia</taxon>
    </lineage>
</organism>
<name>A0AA88WUL0_9ASTE</name>
<proteinExistence type="predicted"/>
<evidence type="ECO:0000313" key="4">
    <source>
        <dbReference type="Proteomes" id="UP001188597"/>
    </source>
</evidence>
<evidence type="ECO:0000313" key="3">
    <source>
        <dbReference type="EMBL" id="KAK3034446.1"/>
    </source>
</evidence>
<keyword evidence="1" id="KW-0472">Membrane</keyword>
<dbReference type="PANTHER" id="PTHR11439">
    <property type="entry name" value="GAG-POL-RELATED RETROTRANSPOSON"/>
    <property type="match status" value="1"/>
</dbReference>
<keyword evidence="4" id="KW-1185">Reference proteome</keyword>
<protein>
    <recommendedName>
        <fullName evidence="2">Reverse transcriptase Ty1/copia-type domain-containing protein</fullName>
    </recommendedName>
</protein>
<accession>A0AA88WUL0</accession>
<feature type="domain" description="Reverse transcriptase Ty1/copia-type" evidence="2">
    <location>
        <begin position="192"/>
        <end position="243"/>
    </location>
</feature>
<keyword evidence="1" id="KW-0812">Transmembrane</keyword>
<feature type="transmembrane region" description="Helical" evidence="1">
    <location>
        <begin position="138"/>
        <end position="155"/>
    </location>
</feature>
<gene>
    <name evidence="3" type="ORF">RJ639_034683</name>
</gene>
<feature type="domain" description="Reverse transcriptase Ty1/copia-type" evidence="2">
    <location>
        <begin position="573"/>
        <end position="621"/>
    </location>
</feature>
<dbReference type="Pfam" id="PF07727">
    <property type="entry name" value="RVT_2"/>
    <property type="match status" value="5"/>
</dbReference>
<feature type="transmembrane region" description="Helical" evidence="1">
    <location>
        <begin position="167"/>
        <end position="190"/>
    </location>
</feature>
<dbReference type="EMBL" id="JAVXUP010000200">
    <property type="protein sequence ID" value="KAK3034446.1"/>
    <property type="molecule type" value="Genomic_DNA"/>
</dbReference>
<dbReference type="InterPro" id="IPR013103">
    <property type="entry name" value="RVT_2"/>
</dbReference>